<evidence type="ECO:0000256" key="1">
    <source>
        <dbReference type="SAM" id="Phobius"/>
    </source>
</evidence>
<dbReference type="Proteomes" id="UP001193081">
    <property type="component" value="Unassembled WGS sequence"/>
</dbReference>
<feature type="transmembrane region" description="Helical" evidence="1">
    <location>
        <begin position="190"/>
        <end position="207"/>
    </location>
</feature>
<sequence>MSLSPRPDLFGLLCDLLLRPLSLVRAMSEGRVRLRWVWLVGGYVVGAAVGLLALLGVWMPVGWRAFVGGIGLALVMAWIGAAPFFFGPGVNLSLRVLVTFSFVRSTVALAPIMLVGFTLLFSPALVFLLQDWRVIIGFLLSLGVWGGGIATVMLVLSERRDESRLLRWVAIAGAWLIAGLLWVFRPVDPLNSILWMSALVGLGLGLLRPLSYLWQASLSVALLLLAWFGVPARRLLPWHPVFVDELALMPLPGLGWLLRRACRDEMAWAGPWLLRVARHPAQKQVAQRALDGLIREGNGHVGLFWLSTDPQGIAWLQELSQAVPSCHRLIALYAHLAAVTDLAAWPAVIQAHQEVLTTLPPLPGGVAVKALLEAGASTLAAERWATAMAALTRATPPEGVMADPLWEALTTVRAWSDQRLPMLLKDRAEALAALWETLDQLDGWPATLLEAMAEHLLYLLTIEHRRGVWVA</sequence>
<gene>
    <name evidence="2" type="ORF">EYB53_001980</name>
</gene>
<feature type="transmembrane region" description="Helical" evidence="1">
    <location>
        <begin position="36"/>
        <end position="59"/>
    </location>
</feature>
<keyword evidence="1" id="KW-0812">Transmembrane</keyword>
<protein>
    <submittedName>
        <fullName evidence="2">Uncharacterized protein</fullName>
    </submittedName>
</protein>
<accession>A0ABS4D4W1</accession>
<evidence type="ECO:0000313" key="2">
    <source>
        <dbReference type="EMBL" id="MBP1464467.1"/>
    </source>
</evidence>
<name>A0ABS4D4W1_9CHLR</name>
<keyword evidence="1" id="KW-0472">Membrane</keyword>
<comment type="caution">
    <text evidence="2">The sequence shown here is derived from an EMBL/GenBank/DDBJ whole genome shotgun (WGS) entry which is preliminary data.</text>
</comment>
<feature type="transmembrane region" description="Helical" evidence="1">
    <location>
        <begin position="165"/>
        <end position="184"/>
    </location>
</feature>
<organism evidence="2 3">
    <name type="scientific">Candidatus Chloroploca mongolica</name>
    <dbReference type="NCBI Taxonomy" id="2528176"/>
    <lineage>
        <taxon>Bacteria</taxon>
        <taxon>Bacillati</taxon>
        <taxon>Chloroflexota</taxon>
        <taxon>Chloroflexia</taxon>
        <taxon>Chloroflexales</taxon>
        <taxon>Chloroflexineae</taxon>
        <taxon>Oscillochloridaceae</taxon>
        <taxon>Candidatus Chloroploca</taxon>
    </lineage>
</organism>
<reference evidence="2 3" key="1">
    <citation type="submission" date="2021-03" db="EMBL/GenBank/DDBJ databases">
        <authorList>
            <person name="Grouzdev D.S."/>
        </authorList>
    </citation>
    <scope>NUCLEOTIDE SEQUENCE [LARGE SCALE GENOMIC DNA]</scope>
    <source>
        <strain evidence="2 3">M50-1</strain>
    </source>
</reference>
<keyword evidence="3" id="KW-1185">Reference proteome</keyword>
<proteinExistence type="predicted"/>
<dbReference type="EMBL" id="SIJK02000002">
    <property type="protein sequence ID" value="MBP1464467.1"/>
    <property type="molecule type" value="Genomic_DNA"/>
</dbReference>
<feature type="transmembrane region" description="Helical" evidence="1">
    <location>
        <begin position="107"/>
        <end position="129"/>
    </location>
</feature>
<keyword evidence="1" id="KW-1133">Transmembrane helix</keyword>
<dbReference type="RefSeq" id="WP_135476198.1">
    <property type="nucleotide sequence ID" value="NZ_SIJK02000002.1"/>
</dbReference>
<evidence type="ECO:0000313" key="3">
    <source>
        <dbReference type="Proteomes" id="UP001193081"/>
    </source>
</evidence>
<feature type="transmembrane region" description="Helical" evidence="1">
    <location>
        <begin position="135"/>
        <end position="156"/>
    </location>
</feature>
<feature type="transmembrane region" description="Helical" evidence="1">
    <location>
        <begin position="65"/>
        <end position="86"/>
    </location>
</feature>